<gene>
    <name evidence="1" type="ORF">XD94_0205</name>
</gene>
<protein>
    <submittedName>
        <fullName evidence="1">TIGR02453 family protein</fullName>
    </submittedName>
</protein>
<reference evidence="2" key="1">
    <citation type="journal article" date="2015" name="MBio">
        <title>Genome-Resolved Metagenomic Analysis Reveals Roles for Candidate Phyla and Other Microbial Community Members in Biogeochemical Transformations in Oil Reservoirs.</title>
        <authorList>
            <person name="Hu P."/>
            <person name="Tom L."/>
            <person name="Singh A."/>
            <person name="Thomas B.C."/>
            <person name="Baker B.J."/>
            <person name="Piceno Y.M."/>
            <person name="Andersen G.L."/>
            <person name="Banfield J.F."/>
        </authorList>
    </citation>
    <scope>NUCLEOTIDE SEQUENCE [LARGE SCALE GENOMIC DNA]</scope>
</reference>
<comment type="caution">
    <text evidence="1">The sequence shown here is derived from an EMBL/GenBank/DDBJ whole genome shotgun (WGS) entry which is preliminary data.</text>
</comment>
<evidence type="ECO:0000313" key="1">
    <source>
        <dbReference type="EMBL" id="KUK82037.1"/>
    </source>
</evidence>
<dbReference type="Proteomes" id="UP000054092">
    <property type="component" value="Unassembled WGS sequence"/>
</dbReference>
<dbReference type="PANTHER" id="PTHR36452:SF1">
    <property type="entry name" value="DUF2461 DOMAIN-CONTAINING PROTEIN"/>
    <property type="match status" value="1"/>
</dbReference>
<dbReference type="Pfam" id="PF09365">
    <property type="entry name" value="DUF2461"/>
    <property type="match status" value="1"/>
</dbReference>
<name>A0A101HRU4_9BACT</name>
<dbReference type="EMBL" id="LGGP01000019">
    <property type="protein sequence ID" value="KUK82037.1"/>
    <property type="molecule type" value="Genomic_DNA"/>
</dbReference>
<accession>A0A101HRU4</accession>
<evidence type="ECO:0000313" key="2">
    <source>
        <dbReference type="Proteomes" id="UP000054092"/>
    </source>
</evidence>
<organism evidence="1 2">
    <name type="scientific">Mesotoga prima</name>
    <dbReference type="NCBI Taxonomy" id="1184387"/>
    <lineage>
        <taxon>Bacteria</taxon>
        <taxon>Thermotogati</taxon>
        <taxon>Thermotogota</taxon>
        <taxon>Thermotogae</taxon>
        <taxon>Kosmotogales</taxon>
        <taxon>Kosmotogaceae</taxon>
        <taxon>Mesotoga</taxon>
    </lineage>
</organism>
<dbReference type="InterPro" id="IPR015996">
    <property type="entry name" value="UCP028451"/>
</dbReference>
<sequence length="232" mass="27995">MSERQFTGFSGETISFLMDLGMNNNRSWMDKNRDRYRVCLLEPFKALVSELAPFMERLDPFVEVRPQVGKTISRISRDARRNKGKPPYRTNMWFTFRVPGPDWKDSPGYFFELFPDRYRYGMGFYFPSRETMSKIHEEIAKNPSRFTEKTRILRESDFSVFGEKYKRRRKREGVSEELLEWFQYRDFYIAVNREIDDVLMTSALVDHLKIKFSSLSELYEYFWELKMKAIED</sequence>
<proteinExistence type="predicted"/>
<dbReference type="NCBIfam" id="TIGR02453">
    <property type="entry name" value="TIGR02453 family protein"/>
    <property type="match status" value="1"/>
</dbReference>
<dbReference type="PANTHER" id="PTHR36452">
    <property type="entry name" value="CHROMOSOME 12, WHOLE GENOME SHOTGUN SEQUENCE"/>
    <property type="match status" value="1"/>
</dbReference>
<dbReference type="PATRIC" id="fig|1184387.3.peg.502"/>
<dbReference type="InterPro" id="IPR012808">
    <property type="entry name" value="CHP02453"/>
</dbReference>
<dbReference type="AlphaFoldDB" id="A0A101HRU4"/>
<dbReference type="PIRSF" id="PIRSF028451">
    <property type="entry name" value="UCP028451"/>
    <property type="match status" value="1"/>
</dbReference>